<name>A0A1G7UNZ0_9PSED</name>
<dbReference type="STRING" id="89065.SAMN05216605_102232"/>
<keyword evidence="2" id="KW-1185">Reference proteome</keyword>
<accession>A0A1G7UNZ0</accession>
<evidence type="ECO:0000313" key="2">
    <source>
        <dbReference type="Proteomes" id="UP000182894"/>
    </source>
</evidence>
<dbReference type="AlphaFoldDB" id="A0A1G7UNZ0"/>
<gene>
    <name evidence="1" type="ORF">SAMN05216605_102232</name>
</gene>
<sequence>MGTRSCPSRAWRRFPSFQEAFHEPQTQTDRKVVEARLTLDVTYFLNGEAADFMLANLQRRCEQAIGNGMLTGDTAAEVHRHEISTTLLPEPLSEDEIFDYMYRRIAVYGRWRREGEVCNVVAARLVDLTPLLGRLADATN</sequence>
<reference evidence="2" key="1">
    <citation type="submission" date="2016-10" db="EMBL/GenBank/DDBJ databases">
        <authorList>
            <person name="Varghese N."/>
            <person name="Submissions S."/>
        </authorList>
    </citation>
    <scope>NUCLEOTIDE SEQUENCE [LARGE SCALE GENOMIC DNA]</scope>
    <source>
        <strain evidence="2">ATCC 700689</strain>
    </source>
</reference>
<proteinExistence type="predicted"/>
<dbReference type="Proteomes" id="UP000182894">
    <property type="component" value="Unassembled WGS sequence"/>
</dbReference>
<organism evidence="1 2">
    <name type="scientific">Pseudomonas abietaniphila</name>
    <dbReference type="NCBI Taxonomy" id="89065"/>
    <lineage>
        <taxon>Bacteria</taxon>
        <taxon>Pseudomonadati</taxon>
        <taxon>Pseudomonadota</taxon>
        <taxon>Gammaproteobacteria</taxon>
        <taxon>Pseudomonadales</taxon>
        <taxon>Pseudomonadaceae</taxon>
        <taxon>Pseudomonas</taxon>
    </lineage>
</organism>
<evidence type="ECO:0000313" key="1">
    <source>
        <dbReference type="EMBL" id="SDG49234.1"/>
    </source>
</evidence>
<protein>
    <submittedName>
        <fullName evidence="1">Uncharacterized protein</fullName>
    </submittedName>
</protein>
<dbReference type="EMBL" id="FNCO01000002">
    <property type="protein sequence ID" value="SDG49234.1"/>
    <property type="molecule type" value="Genomic_DNA"/>
</dbReference>